<organism evidence="1">
    <name type="scientific">Hordeum vulgare subsp. vulgare</name>
    <name type="common">Domesticated barley</name>
    <dbReference type="NCBI Taxonomy" id="112509"/>
    <lineage>
        <taxon>Eukaryota</taxon>
        <taxon>Viridiplantae</taxon>
        <taxon>Streptophyta</taxon>
        <taxon>Embryophyta</taxon>
        <taxon>Tracheophyta</taxon>
        <taxon>Spermatophyta</taxon>
        <taxon>Magnoliopsida</taxon>
        <taxon>Liliopsida</taxon>
        <taxon>Poales</taxon>
        <taxon>Poaceae</taxon>
        <taxon>BOP clade</taxon>
        <taxon>Pooideae</taxon>
        <taxon>Triticodae</taxon>
        <taxon>Triticeae</taxon>
        <taxon>Hordeinae</taxon>
        <taxon>Hordeum</taxon>
    </lineage>
</organism>
<sequence length="91" mass="10388">MFLFCPVIYIESIVEDRWRCGSRELFHLDFVAGRASRACRFIPRCEGKPSVPCRCDAAPRVAKNALGYERADNVLRVKAGKENDRMNSLTH</sequence>
<name>F2CV14_HORVV</name>
<accession>F2CV14</accession>
<reference evidence="1" key="1">
    <citation type="journal article" date="2011" name="Plant Physiol.">
        <title>Comprehensive sequence analysis of 24,783 barley full-length cDNAs derived from 12 clone libraries.</title>
        <authorList>
            <person name="Matsumoto T."/>
            <person name="Tanaka T."/>
            <person name="Sakai H."/>
            <person name="Amano N."/>
            <person name="Kanamori H."/>
            <person name="Kurita K."/>
            <person name="Kikuta A."/>
            <person name="Kamiya K."/>
            <person name="Yamamoto M."/>
            <person name="Ikawa H."/>
            <person name="Fujii N."/>
            <person name="Hori K."/>
            <person name="Itoh T."/>
            <person name="Sato K."/>
        </authorList>
    </citation>
    <scope>NUCLEOTIDE SEQUENCE</scope>
    <source>
        <tissue evidence="1">Leaf</tissue>
    </source>
</reference>
<dbReference type="AlphaFoldDB" id="F2CV14"/>
<dbReference type="EMBL" id="AK355466">
    <property type="protein sequence ID" value="BAJ86685.1"/>
    <property type="molecule type" value="mRNA"/>
</dbReference>
<evidence type="ECO:0000313" key="1">
    <source>
        <dbReference type="EMBL" id="BAJ86685.1"/>
    </source>
</evidence>
<proteinExistence type="evidence at transcript level"/>
<protein>
    <submittedName>
        <fullName evidence="1">Predicted protein</fullName>
    </submittedName>
</protein>